<gene>
    <name evidence="1" type="ORF">E5331_05465</name>
</gene>
<organism evidence="1 2">
    <name type="scientific">Lepagella muris</name>
    <dbReference type="NCBI Taxonomy" id="3032870"/>
    <lineage>
        <taxon>Bacteria</taxon>
        <taxon>Pseudomonadati</taxon>
        <taxon>Bacteroidota</taxon>
        <taxon>Bacteroidia</taxon>
        <taxon>Bacteroidales</taxon>
        <taxon>Muribaculaceae</taxon>
        <taxon>Lepagella</taxon>
    </lineage>
</organism>
<dbReference type="Proteomes" id="UP000306319">
    <property type="component" value="Unassembled WGS sequence"/>
</dbReference>
<accession>A0AC61RGR2</accession>
<sequence length="406" mass="46421">METTSDIQLTKPQNNSMNDEKLIISLLDDISALEEQVIPQINELSQKLPEIYSNYAETVRELVSTTLDICRDIPNMKSSTRLKIEIAGEIAARSIEAFGKAKAAYKHNQLLDKMMAVKKMIASENRERNAKALESAKIKFESSRRLFNKYISINYPAKLKDNDQISRISAISLRILNLYRTNMFLLSMCNYLNEEYRYWSNDMQSSDLPRPDYFMINQIIIQEMFGDKKPIDVLERSSKIGGQLSGAEVMLMADPQLPLITFQNNRNRFTPPSDHSTSNTLISSNEAISNYNYLVQQRDACQQEEPDSPIYASGVFSSIIIILLSIFYIPGVWWVKTIVGAIAIIWLWSRLGSYTSKIEEIHMQDITYLDNEISNYIAGVCGLIKQPNFDYNKKSAISTFFSSFFS</sequence>
<comment type="caution">
    <text evidence="1">The sequence shown here is derived from an EMBL/GenBank/DDBJ whole genome shotgun (WGS) entry which is preliminary data.</text>
</comment>
<dbReference type="EMBL" id="SRYB01000005">
    <property type="protein sequence ID" value="TGY79824.1"/>
    <property type="molecule type" value="Genomic_DNA"/>
</dbReference>
<proteinExistence type="predicted"/>
<evidence type="ECO:0000313" key="1">
    <source>
        <dbReference type="EMBL" id="TGY79824.1"/>
    </source>
</evidence>
<name>A0AC61RGR2_9BACT</name>
<protein>
    <submittedName>
        <fullName evidence="1">Uncharacterized protein</fullName>
    </submittedName>
</protein>
<keyword evidence="2" id="KW-1185">Reference proteome</keyword>
<evidence type="ECO:0000313" key="2">
    <source>
        <dbReference type="Proteomes" id="UP000306319"/>
    </source>
</evidence>
<reference evidence="1" key="1">
    <citation type="submission" date="2019-04" db="EMBL/GenBank/DDBJ databases">
        <title>Microbes associate with the intestines of laboratory mice.</title>
        <authorList>
            <person name="Navarre W."/>
            <person name="Wong E."/>
            <person name="Huang K."/>
            <person name="Tropini C."/>
            <person name="Ng K."/>
            <person name="Yu B."/>
        </authorList>
    </citation>
    <scope>NUCLEOTIDE SEQUENCE</scope>
    <source>
        <strain evidence="1">NM04_E33</strain>
    </source>
</reference>